<reference evidence="2 3" key="1">
    <citation type="submission" date="2017-01" db="EMBL/GenBank/DDBJ databases">
        <title>The cable genome- insights into the physiology and evolution of filamentous bacteria capable of sulfide oxidation via long distance electron transfer.</title>
        <authorList>
            <person name="Schreiber L."/>
            <person name="Bjerg J.T."/>
            <person name="Boggild A."/>
            <person name="Van De Vossenberg J."/>
            <person name="Meysman F."/>
            <person name="Nielsen L.P."/>
            <person name="Schramm A."/>
            <person name="Kjeldsen K.U."/>
        </authorList>
    </citation>
    <scope>NUCLEOTIDE SEQUENCE [LARGE SCALE GENOMIC DNA]</scope>
    <source>
        <strain evidence="2">A2</strain>
    </source>
</reference>
<name>A0A444J8F4_9BACT</name>
<evidence type="ECO:0000313" key="3">
    <source>
        <dbReference type="Proteomes" id="UP000286862"/>
    </source>
</evidence>
<dbReference type="AlphaFoldDB" id="A0A444J8F4"/>
<dbReference type="InterPro" id="IPR009875">
    <property type="entry name" value="PilZ_domain"/>
</dbReference>
<organism evidence="2 3">
    <name type="scientific">Candidatus Electrothrix marina</name>
    <dbReference type="NCBI Taxonomy" id="1859130"/>
    <lineage>
        <taxon>Bacteria</taxon>
        <taxon>Pseudomonadati</taxon>
        <taxon>Thermodesulfobacteriota</taxon>
        <taxon>Desulfobulbia</taxon>
        <taxon>Desulfobulbales</taxon>
        <taxon>Desulfobulbaceae</taxon>
        <taxon>Candidatus Electrothrix</taxon>
    </lineage>
</organism>
<proteinExistence type="predicted"/>
<dbReference type="Gene3D" id="2.40.10.220">
    <property type="entry name" value="predicted glycosyltransferase like domains"/>
    <property type="match status" value="1"/>
</dbReference>
<protein>
    <submittedName>
        <fullName evidence="2">PilZ domain-containing protein</fullName>
    </submittedName>
</protein>
<comment type="caution">
    <text evidence="2">The sequence shown here is derived from an EMBL/GenBank/DDBJ whole genome shotgun (WGS) entry which is preliminary data.</text>
</comment>
<dbReference type="EMBL" id="MTKQ01000006">
    <property type="protein sequence ID" value="RWX49364.1"/>
    <property type="molecule type" value="Genomic_DNA"/>
</dbReference>
<dbReference type="GO" id="GO:0035438">
    <property type="term" value="F:cyclic-di-GMP binding"/>
    <property type="evidence" value="ECO:0007669"/>
    <property type="project" value="InterPro"/>
</dbReference>
<sequence>MVNTTTGKCRRTSPRIDKQVKLSVGTLQYPMTNMDMKIGYTGNVSETGLCFTTDELFKNGTILQLVVELVGWQHYLRTTAAIIDEETASKPLTAVAEVVWSKKLTDNEEKYAVGVLFKDIYEDDLQAFKKYLKRMIDKKS</sequence>
<feature type="domain" description="PilZ" evidence="1">
    <location>
        <begin position="10"/>
        <end position="132"/>
    </location>
</feature>
<dbReference type="Pfam" id="PF07238">
    <property type="entry name" value="PilZ"/>
    <property type="match status" value="1"/>
</dbReference>
<evidence type="ECO:0000259" key="1">
    <source>
        <dbReference type="Pfam" id="PF07238"/>
    </source>
</evidence>
<gene>
    <name evidence="2" type="ORF">VT99_10068</name>
</gene>
<dbReference type="Proteomes" id="UP000286862">
    <property type="component" value="Unassembled WGS sequence"/>
</dbReference>
<evidence type="ECO:0000313" key="2">
    <source>
        <dbReference type="EMBL" id="RWX49364.1"/>
    </source>
</evidence>
<accession>A0A444J8F4</accession>